<accession>A0AA92JAL6</accession>
<evidence type="ECO:0000259" key="1">
    <source>
        <dbReference type="SMART" id="SM00382"/>
    </source>
</evidence>
<dbReference type="Pfam" id="PF14088">
    <property type="entry name" value="DUF4268"/>
    <property type="match status" value="1"/>
</dbReference>
<dbReference type="PANTHER" id="PTHR37291">
    <property type="entry name" value="5-METHYLCYTOSINE-SPECIFIC RESTRICTION ENZYME B"/>
    <property type="match status" value="1"/>
</dbReference>
<geneLocation type="plasmid" evidence="2 3">
    <name>pSDCE1</name>
</geneLocation>
<dbReference type="SUPFAM" id="SSF52540">
    <property type="entry name" value="P-loop containing nucleoside triphosphate hydrolases"/>
    <property type="match status" value="1"/>
</dbReference>
<dbReference type="PANTHER" id="PTHR37291:SF1">
    <property type="entry name" value="TYPE IV METHYL-DIRECTED RESTRICTION ENZYME ECOKMCRB SUBUNIT"/>
    <property type="match status" value="1"/>
</dbReference>
<dbReference type="Pfam" id="PF07728">
    <property type="entry name" value="AAA_5"/>
    <property type="match status" value="1"/>
</dbReference>
<dbReference type="SMART" id="SM00382">
    <property type="entry name" value="AAA"/>
    <property type="match status" value="1"/>
</dbReference>
<keyword evidence="2" id="KW-0614">Plasmid</keyword>
<proteinExistence type="predicted"/>
<dbReference type="InterPro" id="IPR025364">
    <property type="entry name" value="DUF4268"/>
</dbReference>
<feature type="domain" description="AAA+ ATPase" evidence="1">
    <location>
        <begin position="293"/>
        <end position="480"/>
    </location>
</feature>
<dbReference type="Gene3D" id="3.40.50.300">
    <property type="entry name" value="P-loop containing nucleotide triphosphate hydrolases"/>
    <property type="match status" value="1"/>
</dbReference>
<dbReference type="GO" id="GO:0016887">
    <property type="term" value="F:ATP hydrolysis activity"/>
    <property type="evidence" value="ECO:0007669"/>
    <property type="project" value="InterPro"/>
</dbReference>
<dbReference type="InterPro" id="IPR003593">
    <property type="entry name" value="AAA+_ATPase"/>
</dbReference>
<organism evidence="2 3">
    <name type="scientific">Sulfurospirillum diekertiae</name>
    <dbReference type="NCBI Taxonomy" id="1854492"/>
    <lineage>
        <taxon>Bacteria</taxon>
        <taxon>Pseudomonadati</taxon>
        <taxon>Campylobacterota</taxon>
        <taxon>Epsilonproteobacteria</taxon>
        <taxon>Campylobacterales</taxon>
        <taxon>Sulfurospirillaceae</taxon>
        <taxon>Sulfurospirillum</taxon>
    </lineage>
</organism>
<dbReference type="InterPro" id="IPR027417">
    <property type="entry name" value="P-loop_NTPase"/>
</dbReference>
<evidence type="ECO:0000313" key="3">
    <source>
        <dbReference type="Proteomes" id="UP000502831"/>
    </source>
</evidence>
<dbReference type="Proteomes" id="UP000502831">
    <property type="component" value="Plasmid pSDCE1"/>
</dbReference>
<dbReference type="RefSeq" id="WP_191342136.1">
    <property type="nucleotide sequence ID" value="NZ_CP059996.1"/>
</dbReference>
<dbReference type="GO" id="GO:0005524">
    <property type="term" value="F:ATP binding"/>
    <property type="evidence" value="ECO:0007669"/>
    <property type="project" value="InterPro"/>
</dbReference>
<dbReference type="EMBL" id="CP059996">
    <property type="protein sequence ID" value="QNA70503.1"/>
    <property type="molecule type" value="Genomic_DNA"/>
</dbReference>
<protein>
    <submittedName>
        <fullName evidence="2">DUF4268 domain-containing protein</fullName>
    </submittedName>
</protein>
<gene>
    <name evidence="2" type="ORF">FA584_14235</name>
</gene>
<dbReference type="AlphaFoldDB" id="A0AA92JAL6"/>
<name>A0AA92JAL6_9BACT</name>
<sequence>MAQIANEQIIDVYEKFKQYSFKNEKEFPSLKQKKITSDIVALIKNEKKFIWNDTSLSDYINNLVYMVRGEQFARTINAFAETYLIDSICKDFGPQICENAKKSLALHKEYYRSLNNDNTKNSKKLYKEFFPQLLQAIQQRRDAFDSTFNIDITYNTQEQRPRHYLSFRAGKSNISYGCVYTKGYAKGFVVELYLDGDNYKERFEKLLTYKNEIDNAYEETLTWQEDTGSARRVFVSFEGNIENREEWESYINWQVENLIKFRRIFQSYIDTIDEGITLFNTQKTPKGNETMFKIKNIILFGSPGVGKTHNTNQLISFIEKRLPENKIFDAITLNNSYQREKFDAGLVSRINFITFHQNFGYEDFIEGFRPNEKGTIELQDGIFKSICQEARENRDENYYLVIDEINRGNISKIFGELITLIEEDKRDVIEVVLPYSKKLFTIPSNLFIIGTMNSTDKSIALIDIALRRRFTFVKMKPNDELINHPKSKELLKALNQKITEKLGEDYQIGHSYFMKIENDADFSFVIKYKIKPLLEEYFYGDTDGLSDVLSLLEQ</sequence>
<reference evidence="2 3" key="1">
    <citation type="submission" date="2020-08" db="EMBL/GenBank/DDBJ databases">
        <title>Genome of Dechlorinating Sulfurospirillum strain ACSDCE.</title>
        <authorList>
            <person name="Yang Y."/>
            <person name="Huo L."/>
            <person name="Yan J."/>
        </authorList>
    </citation>
    <scope>NUCLEOTIDE SEQUENCE [LARGE SCALE GENOMIC DNA]</scope>
    <source>
        <strain evidence="2 3">ACSDCE</strain>
        <plasmid evidence="2 3">pSDCE1</plasmid>
    </source>
</reference>
<dbReference type="REBASE" id="438868">
    <property type="entry name" value="SspACSDCEMcrBCP"/>
</dbReference>
<dbReference type="InterPro" id="IPR011704">
    <property type="entry name" value="ATPase_dyneun-rel_AAA"/>
</dbReference>
<dbReference type="InterPro" id="IPR052934">
    <property type="entry name" value="Methyl-DNA_Rec/Restrict_Enz"/>
</dbReference>
<evidence type="ECO:0000313" key="2">
    <source>
        <dbReference type="EMBL" id="QNA70503.1"/>
    </source>
</evidence>